<feature type="region of interest" description="Disordered" evidence="1">
    <location>
        <begin position="229"/>
        <end position="263"/>
    </location>
</feature>
<accession>A0A518HJ70</accession>
<feature type="compositionally biased region" description="Low complexity" evidence="1">
    <location>
        <begin position="246"/>
        <end position="263"/>
    </location>
</feature>
<evidence type="ECO:0000313" key="2">
    <source>
        <dbReference type="EMBL" id="QDV40895.1"/>
    </source>
</evidence>
<dbReference type="KEGG" id="snep:Enr13x_07310"/>
<gene>
    <name evidence="2" type="ORF">Enr13x_07310</name>
</gene>
<organism evidence="2 3">
    <name type="scientific">Stieleria neptunia</name>
    <dbReference type="NCBI Taxonomy" id="2527979"/>
    <lineage>
        <taxon>Bacteria</taxon>
        <taxon>Pseudomonadati</taxon>
        <taxon>Planctomycetota</taxon>
        <taxon>Planctomycetia</taxon>
        <taxon>Pirellulales</taxon>
        <taxon>Pirellulaceae</taxon>
        <taxon>Stieleria</taxon>
    </lineage>
</organism>
<protein>
    <submittedName>
        <fullName evidence="2">Uncharacterized protein</fullName>
    </submittedName>
</protein>
<dbReference type="AlphaFoldDB" id="A0A518HJ70"/>
<dbReference type="OrthoDB" id="256289at2"/>
<reference evidence="2 3" key="1">
    <citation type="submission" date="2019-03" db="EMBL/GenBank/DDBJ databases">
        <title>Deep-cultivation of Planctomycetes and their phenomic and genomic characterization uncovers novel biology.</title>
        <authorList>
            <person name="Wiegand S."/>
            <person name="Jogler M."/>
            <person name="Boedeker C."/>
            <person name="Pinto D."/>
            <person name="Vollmers J."/>
            <person name="Rivas-Marin E."/>
            <person name="Kohn T."/>
            <person name="Peeters S.H."/>
            <person name="Heuer A."/>
            <person name="Rast P."/>
            <person name="Oberbeckmann S."/>
            <person name="Bunk B."/>
            <person name="Jeske O."/>
            <person name="Meyerdierks A."/>
            <person name="Storesund J.E."/>
            <person name="Kallscheuer N."/>
            <person name="Luecker S."/>
            <person name="Lage O.M."/>
            <person name="Pohl T."/>
            <person name="Merkel B.J."/>
            <person name="Hornburger P."/>
            <person name="Mueller R.-W."/>
            <person name="Bruemmer F."/>
            <person name="Labrenz M."/>
            <person name="Spormann A.M."/>
            <person name="Op den Camp H."/>
            <person name="Overmann J."/>
            <person name="Amann R."/>
            <person name="Jetten M.S.M."/>
            <person name="Mascher T."/>
            <person name="Medema M.H."/>
            <person name="Devos D.P."/>
            <person name="Kaster A.-K."/>
            <person name="Ovreas L."/>
            <person name="Rohde M."/>
            <person name="Galperin M.Y."/>
            <person name="Jogler C."/>
        </authorList>
    </citation>
    <scope>NUCLEOTIDE SEQUENCE [LARGE SCALE GENOMIC DNA]</scope>
    <source>
        <strain evidence="2 3">Enr13</strain>
    </source>
</reference>
<dbReference type="EMBL" id="CP037423">
    <property type="protein sequence ID" value="QDV40895.1"/>
    <property type="molecule type" value="Genomic_DNA"/>
</dbReference>
<dbReference type="RefSeq" id="WP_145384695.1">
    <property type="nucleotide sequence ID" value="NZ_CP037423.1"/>
</dbReference>
<dbReference type="Proteomes" id="UP000319004">
    <property type="component" value="Chromosome"/>
</dbReference>
<name>A0A518HJ70_9BACT</name>
<evidence type="ECO:0000256" key="1">
    <source>
        <dbReference type="SAM" id="MobiDB-lite"/>
    </source>
</evidence>
<keyword evidence="3" id="KW-1185">Reference proteome</keyword>
<sequence>MPFLYFIPSDANQVTPADIDRLGLGYAIDHPTSKGCIGPDGRRGFIMGRNPKTLHAMNAETQTWIPAPKLGQDSPPYWVGFESKPTVEGLAREDQVTSVTVETTGGYKWNVPKLVMWQEGDNTPAVWNTPLPVCIDIDDDGNPIDGAVVPQYREMFDIGLRVLTRLAGGNDGGLSSSQLIRFAANCIGINYRVSLLELSSRVLSCLSTEDALRVIHAAIDWQGYRDAVGNWDGRQGRPTTATGSGSAEPTPDSPATTDPPSAN</sequence>
<evidence type="ECO:0000313" key="3">
    <source>
        <dbReference type="Proteomes" id="UP000319004"/>
    </source>
</evidence>
<proteinExistence type="predicted"/>